<dbReference type="AlphaFoldDB" id="A0A6V7QRA4"/>
<dbReference type="Pfam" id="PF02330">
    <property type="entry name" value="MAM33"/>
    <property type="match status" value="1"/>
</dbReference>
<protein>
    <recommendedName>
        <fullName evidence="3">Mitochondrial glycoprotein</fullName>
    </recommendedName>
</protein>
<dbReference type="PANTHER" id="PTHR10826">
    <property type="entry name" value="COMPLEMENT COMPONENT 1"/>
    <property type="match status" value="1"/>
</dbReference>
<sequence>MSSSAAAFLVRRALSAPPVFLGLRRRPSLFYSSLASSPSSFPSPARAAVPLSSARVSSFTPLRFASSSSTVSADDTLKRVIDSEIDCVVQSDDPIREVDLPDGFPFEIIDNPGDQTVVLKRELGGETIEATVFMNYDEEQDLNEDDDDDDDARDDGHDESSIKPTISLVVTIQKGEGPFLEFCCNFNDDKLEIESMSIKKRDDPDAQNAYEGPEFSDLDESLQAALRRYLEARGIKRSMYDFLHEYMINKDEREYLTWLKNMKEFIEKLLSSWAVHLMLILCDAVLPNLTNVVHPRVHEAKRCRNSLRGSIHPESTLKAVFIAPLPSAHRSALPPSSASAHRYSPSPTQPSMPPSSALICAQFSSKSWETEWMNLMNIAMVCGYKAAVWSVDLVHVVVEPRRRNRRA</sequence>
<proteinExistence type="predicted"/>
<dbReference type="SUPFAM" id="SSF54529">
    <property type="entry name" value="Mitochondrial glycoprotein MAM33-like"/>
    <property type="match status" value="1"/>
</dbReference>
<feature type="region of interest" description="Disordered" evidence="1">
    <location>
        <begin position="136"/>
        <end position="160"/>
    </location>
</feature>
<evidence type="ECO:0008006" key="3">
    <source>
        <dbReference type="Google" id="ProtNLM"/>
    </source>
</evidence>
<organism evidence="2">
    <name type="scientific">Ananas comosus var. bracteatus</name>
    <name type="common">red pineapple</name>
    <dbReference type="NCBI Taxonomy" id="296719"/>
    <lineage>
        <taxon>Eukaryota</taxon>
        <taxon>Viridiplantae</taxon>
        <taxon>Streptophyta</taxon>
        <taxon>Embryophyta</taxon>
        <taxon>Tracheophyta</taxon>
        <taxon>Spermatophyta</taxon>
        <taxon>Magnoliopsida</taxon>
        <taxon>Liliopsida</taxon>
        <taxon>Poales</taxon>
        <taxon>Bromeliaceae</taxon>
        <taxon>Bromelioideae</taxon>
        <taxon>Ananas</taxon>
    </lineage>
</organism>
<name>A0A6V7QRA4_ANACO</name>
<evidence type="ECO:0000313" key="2">
    <source>
        <dbReference type="EMBL" id="CAD1845709.1"/>
    </source>
</evidence>
<dbReference type="Gene3D" id="3.10.280.10">
    <property type="entry name" value="Mitochondrial glycoprotein"/>
    <property type="match status" value="1"/>
</dbReference>
<dbReference type="InterPro" id="IPR003428">
    <property type="entry name" value="MAM33"/>
</dbReference>
<accession>A0A6V7QRA4</accession>
<dbReference type="PANTHER" id="PTHR10826:SF27">
    <property type="entry name" value="OS06G0326500 PROTEIN"/>
    <property type="match status" value="1"/>
</dbReference>
<evidence type="ECO:0000256" key="1">
    <source>
        <dbReference type="SAM" id="MobiDB-lite"/>
    </source>
</evidence>
<feature type="compositionally biased region" description="Acidic residues" evidence="1">
    <location>
        <begin position="136"/>
        <end position="153"/>
    </location>
</feature>
<dbReference type="InterPro" id="IPR036561">
    <property type="entry name" value="MAM33_sf"/>
</dbReference>
<dbReference type="GO" id="GO:0005759">
    <property type="term" value="C:mitochondrial matrix"/>
    <property type="evidence" value="ECO:0007669"/>
    <property type="project" value="InterPro"/>
</dbReference>
<dbReference type="EMBL" id="CAJEUB010000004">
    <property type="protein sequence ID" value="CAD1845709.1"/>
    <property type="molecule type" value="Genomic_DNA"/>
</dbReference>
<feature type="region of interest" description="Disordered" evidence="1">
    <location>
        <begin position="332"/>
        <end position="354"/>
    </location>
</feature>
<gene>
    <name evidence="2" type="ORF">CB5_LOCUS28920</name>
</gene>
<reference evidence="2" key="1">
    <citation type="submission" date="2020-07" db="EMBL/GenBank/DDBJ databases">
        <authorList>
            <person name="Lin J."/>
        </authorList>
    </citation>
    <scope>NUCLEOTIDE SEQUENCE</scope>
</reference>